<dbReference type="Gramene" id="A02p32640.2_BraZ1">
    <property type="protein sequence ID" value="A02p32640.2_BraZ1.CDS.1"/>
    <property type="gene ID" value="A02g32640.2_BraZ1"/>
</dbReference>
<dbReference type="Proteomes" id="UP000694005">
    <property type="component" value="Chromosome A02"/>
</dbReference>
<name>A0A8D9M1H3_BRACM</name>
<evidence type="ECO:0000313" key="1">
    <source>
        <dbReference type="EMBL" id="CAG7894312.1"/>
    </source>
</evidence>
<dbReference type="EMBL" id="LS974618">
    <property type="protein sequence ID" value="CAG7894312.1"/>
    <property type="molecule type" value="Genomic_DNA"/>
</dbReference>
<gene>
    <name evidence="1" type="ORF">BRAPAZ1V2_A02P32640.2</name>
</gene>
<protein>
    <submittedName>
        <fullName evidence="1">Uncharacterized protein</fullName>
    </submittedName>
</protein>
<sequence>MFSDGTDAKKSHAIDRVMLPSSSSLPYVNLMQTDRRMIWNLVRLEMMIQ</sequence>
<accession>A0A8D9M1H3</accession>
<organism evidence="1 2">
    <name type="scientific">Brassica campestris</name>
    <name type="common">Field mustard</name>
    <dbReference type="NCBI Taxonomy" id="3711"/>
    <lineage>
        <taxon>Eukaryota</taxon>
        <taxon>Viridiplantae</taxon>
        <taxon>Streptophyta</taxon>
        <taxon>Embryophyta</taxon>
        <taxon>Tracheophyta</taxon>
        <taxon>Spermatophyta</taxon>
        <taxon>Magnoliopsida</taxon>
        <taxon>eudicotyledons</taxon>
        <taxon>Gunneridae</taxon>
        <taxon>Pentapetalae</taxon>
        <taxon>rosids</taxon>
        <taxon>malvids</taxon>
        <taxon>Brassicales</taxon>
        <taxon>Brassicaceae</taxon>
        <taxon>Brassiceae</taxon>
        <taxon>Brassica</taxon>
    </lineage>
</organism>
<proteinExistence type="predicted"/>
<dbReference type="AlphaFoldDB" id="A0A8D9M1H3"/>
<evidence type="ECO:0000313" key="2">
    <source>
        <dbReference type="Proteomes" id="UP000694005"/>
    </source>
</evidence>
<reference evidence="1 2" key="1">
    <citation type="submission" date="2021-07" db="EMBL/GenBank/DDBJ databases">
        <authorList>
            <consortium name="Genoscope - CEA"/>
            <person name="William W."/>
        </authorList>
    </citation>
    <scope>NUCLEOTIDE SEQUENCE [LARGE SCALE GENOMIC DNA]</scope>
</reference>